<evidence type="ECO:0000313" key="2">
    <source>
        <dbReference type="EMBL" id="OGH78123.1"/>
    </source>
</evidence>
<dbReference type="SUPFAM" id="SSF47413">
    <property type="entry name" value="lambda repressor-like DNA-binding domains"/>
    <property type="match status" value="1"/>
</dbReference>
<dbReference type="InterPro" id="IPR010982">
    <property type="entry name" value="Lambda_DNA-bd_dom_sf"/>
</dbReference>
<dbReference type="EMBL" id="MFQH01000017">
    <property type="protein sequence ID" value="OGH78123.1"/>
    <property type="molecule type" value="Genomic_DNA"/>
</dbReference>
<dbReference type="SMART" id="SM00530">
    <property type="entry name" value="HTH_XRE"/>
    <property type="match status" value="1"/>
</dbReference>
<dbReference type="AlphaFoldDB" id="A0A1F6N388"/>
<dbReference type="CDD" id="cd00093">
    <property type="entry name" value="HTH_XRE"/>
    <property type="match status" value="1"/>
</dbReference>
<reference evidence="2 3" key="1">
    <citation type="journal article" date="2016" name="Nat. Commun.">
        <title>Thousands of microbial genomes shed light on interconnected biogeochemical processes in an aquifer system.</title>
        <authorList>
            <person name="Anantharaman K."/>
            <person name="Brown C.T."/>
            <person name="Hug L.A."/>
            <person name="Sharon I."/>
            <person name="Castelle C.J."/>
            <person name="Probst A.J."/>
            <person name="Thomas B.C."/>
            <person name="Singh A."/>
            <person name="Wilkins M.J."/>
            <person name="Karaoz U."/>
            <person name="Brodie E.L."/>
            <person name="Williams K.H."/>
            <person name="Hubbard S.S."/>
            <person name="Banfield J.F."/>
        </authorList>
    </citation>
    <scope>NUCLEOTIDE SEQUENCE [LARGE SCALE GENOMIC DNA]</scope>
</reference>
<dbReference type="Gene3D" id="1.10.260.40">
    <property type="entry name" value="lambda repressor-like DNA-binding domains"/>
    <property type="match status" value="1"/>
</dbReference>
<feature type="domain" description="HTH cro/C1-type" evidence="1">
    <location>
        <begin position="35"/>
        <end position="89"/>
    </location>
</feature>
<gene>
    <name evidence="2" type="ORF">A2983_03540</name>
</gene>
<dbReference type="InterPro" id="IPR001387">
    <property type="entry name" value="Cro/C1-type_HTH"/>
</dbReference>
<sequence>MKNFSTFREEQFKKKPGLREAYEALGPEYELIAQLIRKRLNKGLTQSALAKKIGTKQSAIARLESGNYNASIAFLEKVAKALDAKLVVSIL</sequence>
<name>A0A1F6N388_9BACT</name>
<proteinExistence type="predicted"/>
<dbReference type="PROSITE" id="PS50943">
    <property type="entry name" value="HTH_CROC1"/>
    <property type="match status" value="1"/>
</dbReference>
<accession>A0A1F6N388</accession>
<dbReference type="Proteomes" id="UP000177040">
    <property type="component" value="Unassembled WGS sequence"/>
</dbReference>
<evidence type="ECO:0000259" key="1">
    <source>
        <dbReference type="PROSITE" id="PS50943"/>
    </source>
</evidence>
<evidence type="ECO:0000313" key="3">
    <source>
        <dbReference type="Proteomes" id="UP000177040"/>
    </source>
</evidence>
<dbReference type="Pfam" id="PF01381">
    <property type="entry name" value="HTH_3"/>
    <property type="match status" value="1"/>
</dbReference>
<comment type="caution">
    <text evidence="2">The sequence shown here is derived from an EMBL/GenBank/DDBJ whole genome shotgun (WGS) entry which is preliminary data.</text>
</comment>
<protein>
    <submittedName>
        <fullName evidence="2">Transcriptional regulator</fullName>
    </submittedName>
</protein>
<organism evidence="2 3">
    <name type="scientific">Candidatus Magasanikbacteria bacterium RIFCSPLOWO2_01_FULL_40_15</name>
    <dbReference type="NCBI Taxonomy" id="1798686"/>
    <lineage>
        <taxon>Bacteria</taxon>
        <taxon>Candidatus Magasanikiibacteriota</taxon>
    </lineage>
</organism>
<dbReference type="GO" id="GO:0003677">
    <property type="term" value="F:DNA binding"/>
    <property type="evidence" value="ECO:0007669"/>
    <property type="project" value="InterPro"/>
</dbReference>